<dbReference type="AlphaFoldDB" id="A0A9Q7EBH5"/>
<dbReference type="PANTHER" id="PTHR43861">
    <property type="entry name" value="TRANS-ACONITATE 2-METHYLTRANSFERASE-RELATED"/>
    <property type="match status" value="1"/>
</dbReference>
<accession>A0A9Q7EBH5</accession>
<dbReference type="Gene3D" id="3.40.50.150">
    <property type="entry name" value="Vaccinia Virus protein VP39"/>
    <property type="match status" value="1"/>
</dbReference>
<name>A0A9Q7EBH5_MYROD</name>
<dbReference type="CDD" id="cd02440">
    <property type="entry name" value="AdoMet_MTases"/>
    <property type="match status" value="1"/>
</dbReference>
<feature type="domain" description="Methyltransferase" evidence="1">
    <location>
        <begin position="50"/>
        <end position="179"/>
    </location>
</feature>
<organism evidence="2 3">
    <name type="scientific">Myroides odoratus</name>
    <name type="common">Flavobacterium odoratum</name>
    <dbReference type="NCBI Taxonomy" id="256"/>
    <lineage>
        <taxon>Bacteria</taxon>
        <taxon>Pseudomonadati</taxon>
        <taxon>Bacteroidota</taxon>
        <taxon>Flavobacteriia</taxon>
        <taxon>Flavobacteriales</taxon>
        <taxon>Flavobacteriaceae</taxon>
        <taxon>Myroides</taxon>
    </lineage>
</organism>
<evidence type="ECO:0000259" key="1">
    <source>
        <dbReference type="Pfam" id="PF13847"/>
    </source>
</evidence>
<dbReference type="RefSeq" id="WP_002990046.1">
    <property type="nucleotide sequence ID" value="NZ_CP068108.1"/>
</dbReference>
<dbReference type="GeneID" id="93526369"/>
<dbReference type="OrthoDB" id="9808140at2"/>
<protein>
    <submittedName>
        <fullName evidence="2">Class I SAM-dependent methyltransferase</fullName>
    </submittedName>
</protein>
<dbReference type="SUPFAM" id="SSF53335">
    <property type="entry name" value="S-adenosyl-L-methionine-dependent methyltransferases"/>
    <property type="match status" value="1"/>
</dbReference>
<dbReference type="Pfam" id="PF13847">
    <property type="entry name" value="Methyltransf_31"/>
    <property type="match status" value="1"/>
</dbReference>
<dbReference type="EMBL" id="CP068108">
    <property type="protein sequence ID" value="QQU00530.1"/>
    <property type="molecule type" value="Genomic_DNA"/>
</dbReference>
<proteinExistence type="predicted"/>
<dbReference type="GO" id="GO:0008168">
    <property type="term" value="F:methyltransferase activity"/>
    <property type="evidence" value="ECO:0007669"/>
    <property type="project" value="UniProtKB-KW"/>
</dbReference>
<dbReference type="Proteomes" id="UP000596202">
    <property type="component" value="Chromosome"/>
</dbReference>
<keyword evidence="2" id="KW-0808">Transferase</keyword>
<gene>
    <name evidence="2" type="ORF">I6I88_01825</name>
</gene>
<evidence type="ECO:0000313" key="3">
    <source>
        <dbReference type="Proteomes" id="UP000596202"/>
    </source>
</evidence>
<keyword evidence="2" id="KW-0489">Methyltransferase</keyword>
<dbReference type="GO" id="GO:0032259">
    <property type="term" value="P:methylation"/>
    <property type="evidence" value="ECO:0007669"/>
    <property type="project" value="UniProtKB-KW"/>
</dbReference>
<reference evidence="2 3" key="1">
    <citation type="submission" date="2021-01" db="EMBL/GenBank/DDBJ databases">
        <title>FDA dAtabase for Regulatory Grade micrObial Sequences (FDA-ARGOS): Supporting development and validation of Infectious Disease Dx tests.</title>
        <authorList>
            <person name="Sproer C."/>
            <person name="Gronow S."/>
            <person name="Severitt S."/>
            <person name="Schroder I."/>
            <person name="Tallon L."/>
            <person name="Sadzewicz L."/>
            <person name="Zhao X."/>
            <person name="Boylan J."/>
            <person name="Ott S."/>
            <person name="Bowen H."/>
            <person name="Vavikolanu K."/>
            <person name="Mehta A."/>
            <person name="Aluvathingal J."/>
            <person name="Nadendla S."/>
            <person name="Lowell S."/>
            <person name="Myers T."/>
            <person name="Yan Y."/>
            <person name="Sichtig H."/>
        </authorList>
    </citation>
    <scope>NUCLEOTIDE SEQUENCE [LARGE SCALE GENOMIC DNA]</scope>
    <source>
        <strain evidence="2 3">FDAARGOS_1131</strain>
    </source>
</reference>
<sequence>MMELSKYENEDFVQAYMALWSYGYLNNYAYSEGLYRTIISLVVSNLEETNKKKILDVGCGVGRTTFDLAKVYKKSFIIALDESKKMIETAKEINSSSYKGKKISLANRGFKDLKLPSFSFPNIKFLCENFERYNFVDNNFDLIVNVNYLDRCGSIEYNIKKFFKILADDGLVVGCSPLNFQNEDSWETYKSVDNLREVIEKTGFEIIDMFDNLVYKEILDARESFEEYKVVCYVLKKKTK</sequence>
<dbReference type="InterPro" id="IPR025714">
    <property type="entry name" value="Methyltranfer_dom"/>
</dbReference>
<dbReference type="InterPro" id="IPR029063">
    <property type="entry name" value="SAM-dependent_MTases_sf"/>
</dbReference>
<evidence type="ECO:0000313" key="2">
    <source>
        <dbReference type="EMBL" id="QQU00530.1"/>
    </source>
</evidence>